<dbReference type="GO" id="GO:0003729">
    <property type="term" value="F:mRNA binding"/>
    <property type="evidence" value="ECO:0007669"/>
    <property type="project" value="TreeGrafter"/>
</dbReference>
<feature type="region of interest" description="Disordered" evidence="1">
    <location>
        <begin position="239"/>
        <end position="260"/>
    </location>
</feature>
<dbReference type="EMBL" id="LUCM01007572">
    <property type="protein sequence ID" value="KAA0189697.1"/>
    <property type="molecule type" value="Genomic_DNA"/>
</dbReference>
<name>A0A8E0RWG1_9TREM</name>
<feature type="region of interest" description="Disordered" evidence="1">
    <location>
        <begin position="74"/>
        <end position="93"/>
    </location>
</feature>
<evidence type="ECO:0000256" key="1">
    <source>
        <dbReference type="SAM" id="MobiDB-lite"/>
    </source>
</evidence>
<dbReference type="PANTHER" id="PTHR13612">
    <property type="entry name" value="ENHANCER OF MRNA-DECAPPING PROTEIN 3"/>
    <property type="match status" value="1"/>
</dbReference>
<dbReference type="InterPro" id="IPR036652">
    <property type="entry name" value="YjeF_N_dom_sf"/>
</dbReference>
<feature type="compositionally biased region" description="Gly residues" evidence="1">
    <location>
        <begin position="179"/>
        <end position="193"/>
    </location>
</feature>
<dbReference type="OrthoDB" id="10030313at2759"/>
<protein>
    <recommendedName>
        <fullName evidence="4">DFDF domain-containing protein</fullName>
    </recommendedName>
</protein>
<dbReference type="AlphaFoldDB" id="A0A8E0RWG1"/>
<gene>
    <name evidence="2" type="ORF">FBUS_03786</name>
</gene>
<reference evidence="2" key="1">
    <citation type="submission" date="2019-05" db="EMBL/GenBank/DDBJ databases">
        <title>Annotation for the trematode Fasciolopsis buski.</title>
        <authorList>
            <person name="Choi Y.-J."/>
        </authorList>
    </citation>
    <scope>NUCLEOTIDE SEQUENCE</scope>
    <source>
        <strain evidence="2">HT</strain>
        <tissue evidence="2">Whole worm</tissue>
    </source>
</reference>
<evidence type="ECO:0000313" key="3">
    <source>
        <dbReference type="Proteomes" id="UP000728185"/>
    </source>
</evidence>
<dbReference type="GO" id="GO:0000932">
    <property type="term" value="C:P-body"/>
    <property type="evidence" value="ECO:0007669"/>
    <property type="project" value="TreeGrafter"/>
</dbReference>
<dbReference type="GO" id="GO:0031087">
    <property type="term" value="P:deadenylation-independent decapping of nuclear-transcribed mRNA"/>
    <property type="evidence" value="ECO:0007669"/>
    <property type="project" value="TreeGrafter"/>
</dbReference>
<evidence type="ECO:0008006" key="4">
    <source>
        <dbReference type="Google" id="ProtNLM"/>
    </source>
</evidence>
<dbReference type="Proteomes" id="UP000728185">
    <property type="component" value="Unassembled WGS sequence"/>
</dbReference>
<accession>A0A8E0RWG1</accession>
<feature type="region of interest" description="Disordered" evidence="1">
    <location>
        <begin position="20"/>
        <end position="44"/>
    </location>
</feature>
<dbReference type="SUPFAM" id="SSF64153">
    <property type="entry name" value="YjeF N-terminal domain-like"/>
    <property type="match status" value="1"/>
</dbReference>
<comment type="caution">
    <text evidence="2">The sequence shown here is derived from an EMBL/GenBank/DDBJ whole genome shotgun (WGS) entry which is preliminary data.</text>
</comment>
<feature type="compositionally biased region" description="Low complexity" evidence="1">
    <location>
        <begin position="74"/>
        <end position="90"/>
    </location>
</feature>
<dbReference type="Gene3D" id="3.40.50.10260">
    <property type="entry name" value="YjeF N-terminal domain"/>
    <property type="match status" value="1"/>
</dbReference>
<keyword evidence="3" id="KW-1185">Reference proteome</keyword>
<feature type="compositionally biased region" description="Polar residues" evidence="1">
    <location>
        <begin position="246"/>
        <end position="255"/>
    </location>
</feature>
<organism evidence="2 3">
    <name type="scientific">Fasciolopsis buskii</name>
    <dbReference type="NCBI Taxonomy" id="27845"/>
    <lineage>
        <taxon>Eukaryota</taxon>
        <taxon>Metazoa</taxon>
        <taxon>Spiralia</taxon>
        <taxon>Lophotrochozoa</taxon>
        <taxon>Platyhelminthes</taxon>
        <taxon>Trematoda</taxon>
        <taxon>Digenea</taxon>
        <taxon>Plagiorchiida</taxon>
        <taxon>Echinostomata</taxon>
        <taxon>Echinostomatoidea</taxon>
        <taxon>Fasciolidae</taxon>
        <taxon>Fasciolopsis</taxon>
    </lineage>
</organism>
<sequence length="745" mass="81257">MQTFPNVVFRSQFIQNIRILSTGSGDSPEDTSPKKDDTGISGRAQRREMLRNIPNACNAYVCPDSPPLIHRSVGIPIQPPVQSSSPGVPGAVNMKQLDPALASISLSGKTDRKQSKQTKQNSVTPMKRRSRSFSEAVPSNSDISGAESDSFHRSHAHANRGIHSNGTRYGVNRVHGRCSGSGGMAGANRGPGGRPQNTADWDRIRVEDFIDEDFDFEKNLAMFDKNAFYEMVDLREGNAHRPNAPNPQLSLSQPNEGPDGVGMPLLMGNTRHSGRSEPATAVYYSDATLTTNTPTLSSSKQRHEFHTPYYQESVQPSGDARGAICVTSMTSRAHSTCTTHPSQIQSRCWFSTAGYRVPILSTEDQGRMLDYLATGRDPLIQRESPSSNELIAHTQGLSWGRILETAGRSLVDQIMSHIRQTNQTPQRSSHRPPPRILVLPGGSHLSGALCITTARLLATRGSCVLAIIPKCSLADTPTNSSIKVDQISSVYRNEVNLTLQFAPRPSLYGLEDDEDGGGKSLDESDEEEAEDSAVSVAFDSATATRNGTDLDSNDTSCLTSDQLTHGQVTDPLDYSPVHRMWISRMPGFKLLYRPLSILKIPTNVRVDLVIIGHGPTETVQMDCHLLRWLQQHQALSCAVHIMPRTNVFKESAYRKFPSRWIVDLGLPVLLPTQVVDPPLSSTSGSRSSAAGSYTTSHFLVDVGMSRNLVRRLTGDLKLLPPYGLFDASSVVSLRADLGGTVPSNP</sequence>
<dbReference type="GO" id="GO:0033962">
    <property type="term" value="P:P-body assembly"/>
    <property type="evidence" value="ECO:0007669"/>
    <property type="project" value="TreeGrafter"/>
</dbReference>
<evidence type="ECO:0000313" key="2">
    <source>
        <dbReference type="EMBL" id="KAA0189697.1"/>
    </source>
</evidence>
<dbReference type="PANTHER" id="PTHR13612:SF0">
    <property type="entry name" value="ENHANCER OF MRNA-DECAPPING PROTEIN 3"/>
    <property type="match status" value="1"/>
</dbReference>
<feature type="region of interest" description="Disordered" evidence="1">
    <location>
        <begin position="506"/>
        <end position="538"/>
    </location>
</feature>
<feature type="region of interest" description="Disordered" evidence="1">
    <location>
        <begin position="106"/>
        <end position="199"/>
    </location>
</feature>
<proteinExistence type="predicted"/>